<evidence type="ECO:0000313" key="1">
    <source>
        <dbReference type="EMBL" id="CAA7388857.1"/>
    </source>
</evidence>
<accession>A0A7I8JYB9</accession>
<protein>
    <submittedName>
        <fullName evidence="1">Uncharacterized protein</fullName>
    </submittedName>
</protein>
<dbReference type="EMBL" id="LR746264">
    <property type="protein sequence ID" value="CAA7388857.1"/>
    <property type="molecule type" value="Genomic_DNA"/>
</dbReference>
<keyword evidence="2" id="KW-1185">Reference proteome</keyword>
<sequence length="275" mass="31775">MADQRNKNPPQQIRKILKQTNFNINLQEGVVFNYDNALMNSLLTFYGLSNDDPLNFLDEFHIICSAQNIPRPTTENLKMKKELFLMSGLNLRIDFYRNFILGKTSRREIQKFSQMYYESLSEEGSFYHAYGDEVYALMEKITEIDMQHAGLRQNGRTMNQRQGGILNVAGREDEVERDQTNHSLRETNKKLDELTSDLNKVLNSNSPLIKAIICSLCHSKDHEDGSCKEEEEVNAMGYNQGQWSGQGDQASSSYNYGPKAQFKRRTNYYPPQPQQ</sequence>
<dbReference type="Proteomes" id="UP000663760">
    <property type="component" value="Chromosome 1"/>
</dbReference>
<gene>
    <name evidence="1" type="ORF">SI8410_01001015</name>
</gene>
<reference evidence="1" key="1">
    <citation type="submission" date="2020-02" db="EMBL/GenBank/DDBJ databases">
        <authorList>
            <person name="Scholz U."/>
            <person name="Mascher M."/>
            <person name="Fiebig A."/>
        </authorList>
    </citation>
    <scope>NUCLEOTIDE SEQUENCE</scope>
</reference>
<evidence type="ECO:0000313" key="2">
    <source>
        <dbReference type="Proteomes" id="UP000663760"/>
    </source>
</evidence>
<name>A0A7I8JYB9_SPIIN</name>
<dbReference type="AlphaFoldDB" id="A0A7I8JYB9"/>
<dbReference type="OrthoDB" id="1298831at2759"/>
<proteinExistence type="predicted"/>
<organism evidence="1 2">
    <name type="scientific">Spirodela intermedia</name>
    <name type="common">Intermediate duckweed</name>
    <dbReference type="NCBI Taxonomy" id="51605"/>
    <lineage>
        <taxon>Eukaryota</taxon>
        <taxon>Viridiplantae</taxon>
        <taxon>Streptophyta</taxon>
        <taxon>Embryophyta</taxon>
        <taxon>Tracheophyta</taxon>
        <taxon>Spermatophyta</taxon>
        <taxon>Magnoliopsida</taxon>
        <taxon>Liliopsida</taxon>
        <taxon>Araceae</taxon>
        <taxon>Lemnoideae</taxon>
        <taxon>Spirodela</taxon>
    </lineage>
</organism>